<accession>A0AAD9HJF7</accession>
<proteinExistence type="predicted"/>
<organism evidence="2 3">
    <name type="scientific">Colletotrichum zoysiae</name>
    <dbReference type="NCBI Taxonomy" id="1216348"/>
    <lineage>
        <taxon>Eukaryota</taxon>
        <taxon>Fungi</taxon>
        <taxon>Dikarya</taxon>
        <taxon>Ascomycota</taxon>
        <taxon>Pezizomycotina</taxon>
        <taxon>Sordariomycetes</taxon>
        <taxon>Hypocreomycetidae</taxon>
        <taxon>Glomerellales</taxon>
        <taxon>Glomerellaceae</taxon>
        <taxon>Colletotrichum</taxon>
        <taxon>Colletotrichum graminicola species complex</taxon>
    </lineage>
</organism>
<name>A0AAD9HJF7_9PEZI</name>
<keyword evidence="3" id="KW-1185">Reference proteome</keyword>
<reference evidence="2" key="1">
    <citation type="submission" date="2021-06" db="EMBL/GenBank/DDBJ databases">
        <title>Comparative genomics, transcriptomics and evolutionary studies reveal genomic signatures of adaptation to plant cell wall in hemibiotrophic fungi.</title>
        <authorList>
            <consortium name="DOE Joint Genome Institute"/>
            <person name="Baroncelli R."/>
            <person name="Diaz J.F."/>
            <person name="Benocci T."/>
            <person name="Peng M."/>
            <person name="Battaglia E."/>
            <person name="Haridas S."/>
            <person name="Andreopoulos W."/>
            <person name="Labutti K."/>
            <person name="Pangilinan J."/>
            <person name="Floch G.L."/>
            <person name="Makela M.R."/>
            <person name="Henrissat B."/>
            <person name="Grigoriev I.V."/>
            <person name="Crouch J.A."/>
            <person name="De Vries R.P."/>
            <person name="Sukno S.A."/>
            <person name="Thon M.R."/>
        </authorList>
    </citation>
    <scope>NUCLEOTIDE SEQUENCE</scope>
    <source>
        <strain evidence="2">MAFF235873</strain>
    </source>
</reference>
<evidence type="ECO:0000313" key="2">
    <source>
        <dbReference type="EMBL" id="KAK2029402.1"/>
    </source>
</evidence>
<dbReference type="AlphaFoldDB" id="A0AAD9HJF7"/>
<evidence type="ECO:0000313" key="3">
    <source>
        <dbReference type="Proteomes" id="UP001232148"/>
    </source>
</evidence>
<gene>
    <name evidence="2" type="ORF">LX32DRAFT_357816</name>
</gene>
<evidence type="ECO:0000256" key="1">
    <source>
        <dbReference type="SAM" id="SignalP"/>
    </source>
</evidence>
<evidence type="ECO:0008006" key="4">
    <source>
        <dbReference type="Google" id="ProtNLM"/>
    </source>
</evidence>
<feature type="chain" id="PRO_5041984659" description="Secreted protein" evidence="1">
    <location>
        <begin position="19"/>
        <end position="132"/>
    </location>
</feature>
<dbReference type="Proteomes" id="UP001232148">
    <property type="component" value="Unassembled WGS sequence"/>
</dbReference>
<feature type="signal peptide" evidence="1">
    <location>
        <begin position="1"/>
        <end position="18"/>
    </location>
</feature>
<protein>
    <recommendedName>
        <fullName evidence="4">Secreted protein</fullName>
    </recommendedName>
</protein>
<dbReference type="EMBL" id="MU842864">
    <property type="protein sequence ID" value="KAK2029402.1"/>
    <property type="molecule type" value="Genomic_DNA"/>
</dbReference>
<keyword evidence="1" id="KW-0732">Signal</keyword>
<comment type="caution">
    <text evidence="2">The sequence shown here is derived from an EMBL/GenBank/DDBJ whole genome shotgun (WGS) entry which is preliminary data.</text>
</comment>
<sequence length="132" mass="14403">MCMCVCLCVCVCVCVGFGEGVAVSVSVGMVGERLISHVSYFAPSRTRHTGQALDNGSYAQHVYGYLRYLGSFMYPALILSGARTHERKWSTSVSSLPPSNPPSLPPSLVPLLEIVDSHQRIEASRRAEGRER</sequence>